<gene>
    <name evidence="2" type="ORF">ACAOBT_LOCUS33892</name>
</gene>
<protein>
    <recommendedName>
        <fullName evidence="4">Sushi domain-containing protein</fullName>
    </recommendedName>
</protein>
<evidence type="ECO:0000313" key="3">
    <source>
        <dbReference type="Proteomes" id="UP001152888"/>
    </source>
</evidence>
<keyword evidence="1" id="KW-1015">Disulfide bond</keyword>
<name>A0A9P0MIP7_ACAOB</name>
<keyword evidence="3" id="KW-1185">Reference proteome</keyword>
<accession>A0A9P0MIP7</accession>
<dbReference type="EMBL" id="CAKOFQ010008429">
    <property type="protein sequence ID" value="CAH2014117.1"/>
    <property type="molecule type" value="Genomic_DNA"/>
</dbReference>
<dbReference type="Gene3D" id="2.10.70.10">
    <property type="entry name" value="Complement Module, domain 1"/>
    <property type="match status" value="1"/>
</dbReference>
<dbReference type="Proteomes" id="UP001152888">
    <property type="component" value="Unassembled WGS sequence"/>
</dbReference>
<dbReference type="InterPro" id="IPR035976">
    <property type="entry name" value="Sushi/SCR/CCP_sf"/>
</dbReference>
<proteinExistence type="predicted"/>
<dbReference type="SUPFAM" id="SSF57535">
    <property type="entry name" value="Complement control module/SCR domain"/>
    <property type="match status" value="1"/>
</dbReference>
<comment type="caution">
    <text evidence="2">The sequence shown here is derived from an EMBL/GenBank/DDBJ whole genome shotgun (WGS) entry which is preliminary data.</text>
</comment>
<evidence type="ECO:0000313" key="2">
    <source>
        <dbReference type="EMBL" id="CAH2014117.1"/>
    </source>
</evidence>
<organism evidence="2 3">
    <name type="scientific">Acanthoscelides obtectus</name>
    <name type="common">Bean weevil</name>
    <name type="synonym">Bruchus obtectus</name>
    <dbReference type="NCBI Taxonomy" id="200917"/>
    <lineage>
        <taxon>Eukaryota</taxon>
        <taxon>Metazoa</taxon>
        <taxon>Ecdysozoa</taxon>
        <taxon>Arthropoda</taxon>
        <taxon>Hexapoda</taxon>
        <taxon>Insecta</taxon>
        <taxon>Pterygota</taxon>
        <taxon>Neoptera</taxon>
        <taxon>Endopterygota</taxon>
        <taxon>Coleoptera</taxon>
        <taxon>Polyphaga</taxon>
        <taxon>Cucujiformia</taxon>
        <taxon>Chrysomeloidea</taxon>
        <taxon>Chrysomelidae</taxon>
        <taxon>Bruchinae</taxon>
        <taxon>Bruchini</taxon>
        <taxon>Acanthoscelides</taxon>
    </lineage>
</organism>
<dbReference type="AlphaFoldDB" id="A0A9P0MIP7"/>
<sequence length="50" mass="5693">MHLSVRVEGTRLGHMAIFQCPIGFYVSGEANLTCQASDYTMFHHFTDRCL</sequence>
<evidence type="ECO:0000256" key="1">
    <source>
        <dbReference type="ARBA" id="ARBA00023157"/>
    </source>
</evidence>
<reference evidence="2" key="1">
    <citation type="submission" date="2022-03" db="EMBL/GenBank/DDBJ databases">
        <authorList>
            <person name="Sayadi A."/>
        </authorList>
    </citation>
    <scope>NUCLEOTIDE SEQUENCE</scope>
</reference>
<evidence type="ECO:0008006" key="4">
    <source>
        <dbReference type="Google" id="ProtNLM"/>
    </source>
</evidence>